<feature type="transmembrane region" description="Helical" evidence="1">
    <location>
        <begin position="31"/>
        <end position="50"/>
    </location>
</feature>
<reference evidence="2 3" key="1">
    <citation type="submission" date="2014-06" db="EMBL/GenBank/DDBJ databases">
        <title>Draft genome sequence of Paenibacillus sp. MSt1.</title>
        <authorList>
            <person name="Aw Y.K."/>
            <person name="Ong K.S."/>
            <person name="Gan H.M."/>
            <person name="Lee S.M."/>
        </authorList>
    </citation>
    <scope>NUCLEOTIDE SEQUENCE [LARGE SCALE GENOMIC DNA]</scope>
    <source>
        <strain evidence="2 3">MSt1</strain>
    </source>
</reference>
<dbReference type="eggNOG" id="COG1738">
    <property type="taxonomic scope" value="Bacteria"/>
</dbReference>
<dbReference type="AlphaFoldDB" id="A0A081NU75"/>
<keyword evidence="1" id="KW-1133">Transmembrane helix</keyword>
<dbReference type="PANTHER" id="PTHR34300">
    <property type="entry name" value="QUEUOSINE PRECURSOR TRANSPORTER-RELATED"/>
    <property type="match status" value="1"/>
</dbReference>
<evidence type="ECO:0000256" key="1">
    <source>
        <dbReference type="SAM" id="Phobius"/>
    </source>
</evidence>
<keyword evidence="1" id="KW-0472">Membrane</keyword>
<proteinExistence type="predicted"/>
<protein>
    <recommendedName>
        <fullName evidence="4">Beta-carotene 15,15'-monooxygenase</fullName>
    </recommendedName>
</protein>
<sequence length="181" mass="19925">MKYLTIVAYLLAIISSNVVTAGIPPFFIGPFIIPAGTFIIGATFIFRDFVQNFVGRRKTYLLILIAMVLSALTSYLLGDTLWIVFASIITFAVSETTDTEIYSRLKLPFHMRVAYSGIVGGILDSIIFVVVGLSPLGANILPWNAVFLAIVGQIIVKTLVQLFAAIIVKKIFLKHAKVVWK</sequence>
<dbReference type="Pfam" id="PF02592">
    <property type="entry name" value="Vut_1"/>
    <property type="match status" value="1"/>
</dbReference>
<evidence type="ECO:0000313" key="3">
    <source>
        <dbReference type="Proteomes" id="UP000028123"/>
    </source>
</evidence>
<evidence type="ECO:0008006" key="4">
    <source>
        <dbReference type="Google" id="ProtNLM"/>
    </source>
</evidence>
<comment type="caution">
    <text evidence="2">The sequence shown here is derived from an EMBL/GenBank/DDBJ whole genome shotgun (WGS) entry which is preliminary data.</text>
</comment>
<keyword evidence="3" id="KW-1185">Reference proteome</keyword>
<dbReference type="PANTHER" id="PTHR34300:SF2">
    <property type="entry name" value="QUEUOSINE PRECURSOR TRANSPORTER-RELATED"/>
    <property type="match status" value="1"/>
</dbReference>
<dbReference type="InterPro" id="IPR036259">
    <property type="entry name" value="MFS_trans_sf"/>
</dbReference>
<dbReference type="SUPFAM" id="SSF103473">
    <property type="entry name" value="MFS general substrate transporter"/>
    <property type="match status" value="1"/>
</dbReference>
<evidence type="ECO:0000313" key="2">
    <source>
        <dbReference type="EMBL" id="KEQ21998.1"/>
    </source>
</evidence>
<dbReference type="EMBL" id="JNVM01000047">
    <property type="protein sequence ID" value="KEQ21998.1"/>
    <property type="molecule type" value="Genomic_DNA"/>
</dbReference>
<dbReference type="InterPro" id="IPR003744">
    <property type="entry name" value="YhhQ"/>
</dbReference>
<feature type="transmembrane region" description="Helical" evidence="1">
    <location>
        <begin position="59"/>
        <end position="77"/>
    </location>
</feature>
<dbReference type="Proteomes" id="UP000028123">
    <property type="component" value="Unassembled WGS sequence"/>
</dbReference>
<feature type="transmembrane region" description="Helical" evidence="1">
    <location>
        <begin position="83"/>
        <end position="101"/>
    </location>
</feature>
<feature type="transmembrane region" description="Helical" evidence="1">
    <location>
        <begin position="113"/>
        <end position="133"/>
    </location>
</feature>
<organism evidence="2 3">
    <name type="scientific">Paenibacillus tyrfis</name>
    <dbReference type="NCBI Taxonomy" id="1501230"/>
    <lineage>
        <taxon>Bacteria</taxon>
        <taxon>Bacillati</taxon>
        <taxon>Bacillota</taxon>
        <taxon>Bacilli</taxon>
        <taxon>Bacillales</taxon>
        <taxon>Paenibacillaceae</taxon>
        <taxon>Paenibacillus</taxon>
    </lineage>
</organism>
<accession>A0A081NU75</accession>
<keyword evidence="1" id="KW-0812">Transmembrane</keyword>
<gene>
    <name evidence="2" type="ORF">ET33_28430</name>
</gene>
<name>A0A081NU75_9BACL</name>
<feature type="transmembrane region" description="Helical" evidence="1">
    <location>
        <begin position="145"/>
        <end position="168"/>
    </location>
</feature>